<evidence type="ECO:0000256" key="2">
    <source>
        <dbReference type="SAM" id="SignalP"/>
    </source>
</evidence>
<feature type="domain" description="BIG2" evidence="3">
    <location>
        <begin position="508"/>
        <end position="583"/>
    </location>
</feature>
<dbReference type="EMBL" id="FMHG01000003">
    <property type="protein sequence ID" value="SCJ89109.1"/>
    <property type="molecule type" value="Genomic_DNA"/>
</dbReference>
<proteinExistence type="predicted"/>
<gene>
    <name evidence="4" type="ORF">SAMEA3545359_02586</name>
</gene>
<dbReference type="Gene3D" id="2.160.20.10">
    <property type="entry name" value="Single-stranded right-handed beta-helix, Pectin lyase-like"/>
    <property type="match status" value="1"/>
</dbReference>
<accession>A0A1C6K445</accession>
<dbReference type="Gene3D" id="2.60.40.1080">
    <property type="match status" value="1"/>
</dbReference>
<feature type="chain" id="PRO_5039004038" evidence="2">
    <location>
        <begin position="22"/>
        <end position="656"/>
    </location>
</feature>
<feature type="signal peptide" evidence="2">
    <location>
        <begin position="1"/>
        <end position="21"/>
    </location>
</feature>
<dbReference type="InterPro" id="IPR008964">
    <property type="entry name" value="Invasin/intimin_cell_adhesion"/>
</dbReference>
<dbReference type="InterPro" id="IPR011050">
    <property type="entry name" value="Pectin_lyase_fold/virulence"/>
</dbReference>
<dbReference type="Pfam" id="PF02368">
    <property type="entry name" value="Big_2"/>
    <property type="match status" value="1"/>
</dbReference>
<name>A0A1C6K445_9FIRM</name>
<keyword evidence="2" id="KW-0732">Signal</keyword>
<feature type="compositionally biased region" description="Basic and acidic residues" evidence="1">
    <location>
        <begin position="594"/>
        <end position="613"/>
    </location>
</feature>
<dbReference type="InterPro" id="IPR003343">
    <property type="entry name" value="Big_2"/>
</dbReference>
<evidence type="ECO:0000256" key="1">
    <source>
        <dbReference type="SAM" id="MobiDB-lite"/>
    </source>
</evidence>
<dbReference type="AlphaFoldDB" id="A0A1C6K445"/>
<dbReference type="SUPFAM" id="SSF49373">
    <property type="entry name" value="Invasin/intimin cell-adhesion fragments"/>
    <property type="match status" value="1"/>
</dbReference>
<organism evidence="4">
    <name type="scientific">uncultured Anaerotruncus sp</name>
    <dbReference type="NCBI Taxonomy" id="905011"/>
    <lineage>
        <taxon>Bacteria</taxon>
        <taxon>Bacillati</taxon>
        <taxon>Bacillota</taxon>
        <taxon>Clostridia</taxon>
        <taxon>Eubacteriales</taxon>
        <taxon>Oscillospiraceae</taxon>
        <taxon>Anaerotruncus</taxon>
        <taxon>environmental samples</taxon>
    </lineage>
</organism>
<dbReference type="InterPro" id="IPR012334">
    <property type="entry name" value="Pectin_lyas_fold"/>
</dbReference>
<dbReference type="SMART" id="SM00635">
    <property type="entry name" value="BID_2"/>
    <property type="match status" value="1"/>
</dbReference>
<protein>
    <submittedName>
        <fullName evidence="4">Bacterial Ig-like domain (Group 2)</fullName>
    </submittedName>
</protein>
<reference evidence="4" key="1">
    <citation type="submission" date="2015-09" db="EMBL/GenBank/DDBJ databases">
        <authorList>
            <consortium name="Pathogen Informatics"/>
        </authorList>
    </citation>
    <scope>NUCLEOTIDE SEQUENCE</scope>
    <source>
        <strain evidence="4">2789STDY5834896</strain>
    </source>
</reference>
<evidence type="ECO:0000259" key="3">
    <source>
        <dbReference type="SMART" id="SM00635"/>
    </source>
</evidence>
<sequence>MKKTMALLLAGALLCSTAATAAAADSGTKYIGTAEELAQAISQQQDGQHWVLASGEYDLSQELMAQYADIQIGGQGGFYFPITADDLTVTGSGDTVLTSSYQTANGAWATQNFITVEGDGVTLQGLDLHSKQEVNKAIEVLGQDVSLRDLELLPTSDGNSGSIYFNPQNDARSVGSAVLQNVSLHSWISARSDTVAGGTIALDGVTVDFTGLDEYAASGYGPISQNSCFAVRGGLTVKVDDSVADLQQQVVSRLPDGTRLELADGTYCANLSAAGDLTVVGSSRNGTILLFDEQARNPQNYGSSTVNPVVYGAGDLTLCHLTVTGPAAQHGGIDGVYGRGDLHIEDVAITDIRCEGDGQKICGVQCGKAILAAGSGDVTVLDTAITDFQKQAIDVNTSGHLTVSGCEIRGAGKQGIIAQNGIVVRQGSAQIQNTAISELVYEADNEWSHGSVGVYALGGAQVAADDVALKGVDNTYAAGDEAAITVVEDNITYKFTATSDEPQIVEIRALEIKLDLTELKLEMGATARLGAVVEPANTTLPLCWSSSNEQVATVKDGLITTTGTGETTITVTVGELSASCAVVVTAPATEPEQPDQKPDEKDPAPEQPDKDDTQPPAEQTPTDEAADTGEHTLPLLALATVSLVAVGVTAGKRRRR</sequence>
<dbReference type="SUPFAM" id="SSF51126">
    <property type="entry name" value="Pectin lyase-like"/>
    <property type="match status" value="2"/>
</dbReference>
<evidence type="ECO:0000313" key="4">
    <source>
        <dbReference type="EMBL" id="SCJ89109.1"/>
    </source>
</evidence>
<feature type="region of interest" description="Disordered" evidence="1">
    <location>
        <begin position="587"/>
        <end position="635"/>
    </location>
</feature>